<comment type="caution">
    <text evidence="6">The sequence shown here is derived from an EMBL/GenBank/DDBJ whole genome shotgun (WGS) entry which is preliminary data.</text>
</comment>
<dbReference type="InterPro" id="IPR036388">
    <property type="entry name" value="WH-like_DNA-bd_sf"/>
</dbReference>
<dbReference type="Proteomes" id="UP000442109">
    <property type="component" value="Unassembled WGS sequence"/>
</dbReference>
<dbReference type="OrthoDB" id="8437302at2"/>
<evidence type="ECO:0000256" key="3">
    <source>
        <dbReference type="ARBA" id="ARBA00023125"/>
    </source>
</evidence>
<dbReference type="InterPro" id="IPR000847">
    <property type="entry name" value="LysR_HTH_N"/>
</dbReference>
<dbReference type="PROSITE" id="PS50931">
    <property type="entry name" value="HTH_LYSR"/>
    <property type="match status" value="1"/>
</dbReference>
<evidence type="ECO:0000256" key="4">
    <source>
        <dbReference type="ARBA" id="ARBA00023163"/>
    </source>
</evidence>
<sequence>MNIKLQQLRHFLYVVEEGGFRAAASRANRSQATLSSSIKALESELGRALFEPGNNSILTPFGEECAPKIDQFMQLYHRLETDLQSTALGKYGKIRIATVPSIATKLLPDVLAEYSRRYPDVEISLVDDNSVGVCNRLLAGEVDIALGNLDTTHEQEVTFMPLLADPIGVVCTKNHRLAQFKEGVVWQELLGEPFIYNGTCQLLSHTPAYEINIKPRYEVGNITSLFSLLRNELGVTTLPKLAFPEYDNHLVWIPLIDPIVKRQIGMFSIAGRTLPPQVQLFTQLCSSYIKSLN</sequence>
<evidence type="ECO:0000256" key="2">
    <source>
        <dbReference type="ARBA" id="ARBA00023015"/>
    </source>
</evidence>
<evidence type="ECO:0000259" key="5">
    <source>
        <dbReference type="PROSITE" id="PS50931"/>
    </source>
</evidence>
<organism evidence="6 7">
    <name type="scientific">Psychrobacter sanguinis</name>
    <dbReference type="NCBI Taxonomy" id="861445"/>
    <lineage>
        <taxon>Bacteria</taxon>
        <taxon>Pseudomonadati</taxon>
        <taxon>Pseudomonadota</taxon>
        <taxon>Gammaproteobacteria</taxon>
        <taxon>Moraxellales</taxon>
        <taxon>Moraxellaceae</taxon>
        <taxon>Psychrobacter</taxon>
    </lineage>
</organism>
<feature type="domain" description="HTH lysR-type" evidence="5">
    <location>
        <begin position="3"/>
        <end position="59"/>
    </location>
</feature>
<keyword evidence="2" id="KW-0805">Transcription regulation</keyword>
<dbReference type="SUPFAM" id="SSF46785">
    <property type="entry name" value="Winged helix' DNA-binding domain"/>
    <property type="match status" value="1"/>
</dbReference>
<dbReference type="Gene3D" id="1.10.10.10">
    <property type="entry name" value="Winged helix-like DNA-binding domain superfamily/Winged helix DNA-binding domain"/>
    <property type="match status" value="1"/>
</dbReference>
<dbReference type="GO" id="GO:0005829">
    <property type="term" value="C:cytosol"/>
    <property type="evidence" value="ECO:0007669"/>
    <property type="project" value="TreeGrafter"/>
</dbReference>
<dbReference type="GO" id="GO:0003700">
    <property type="term" value="F:DNA-binding transcription factor activity"/>
    <property type="evidence" value="ECO:0007669"/>
    <property type="project" value="InterPro"/>
</dbReference>
<dbReference type="RefSeq" id="WP_155587679.1">
    <property type="nucleotide sequence ID" value="NZ_WFKQ01000013.1"/>
</dbReference>
<keyword evidence="3" id="KW-0238">DNA-binding</keyword>
<accession>A0A844M3C9</accession>
<protein>
    <submittedName>
        <fullName evidence="6">LysR family transcriptional regulator</fullName>
    </submittedName>
</protein>
<dbReference type="InterPro" id="IPR005119">
    <property type="entry name" value="LysR_subst-bd"/>
</dbReference>
<evidence type="ECO:0000313" key="7">
    <source>
        <dbReference type="Proteomes" id="UP000442109"/>
    </source>
</evidence>
<dbReference type="Gene3D" id="3.40.190.290">
    <property type="match status" value="1"/>
</dbReference>
<dbReference type="AlphaFoldDB" id="A0A844M3C9"/>
<evidence type="ECO:0000256" key="1">
    <source>
        <dbReference type="ARBA" id="ARBA00009437"/>
    </source>
</evidence>
<dbReference type="PANTHER" id="PTHR30419:SF30">
    <property type="entry name" value="LYSR FAMILY TRANSCRIPTIONAL REGULATOR"/>
    <property type="match status" value="1"/>
</dbReference>
<keyword evidence="4" id="KW-0804">Transcription</keyword>
<evidence type="ECO:0000313" key="6">
    <source>
        <dbReference type="EMBL" id="MUG33304.1"/>
    </source>
</evidence>
<dbReference type="Pfam" id="PF00126">
    <property type="entry name" value="HTH_1"/>
    <property type="match status" value="1"/>
</dbReference>
<name>A0A844M3C9_9GAMM</name>
<dbReference type="GO" id="GO:0003677">
    <property type="term" value="F:DNA binding"/>
    <property type="evidence" value="ECO:0007669"/>
    <property type="project" value="UniProtKB-KW"/>
</dbReference>
<proteinExistence type="inferred from homology"/>
<dbReference type="CDD" id="cd08440">
    <property type="entry name" value="PBP2_LTTR_like_4"/>
    <property type="match status" value="1"/>
</dbReference>
<reference evidence="6 7" key="1">
    <citation type="journal article" date="2019" name="PLoS ONE">
        <title>Pup mortality in New Zealand sea lions (Phocarctos hookeri) at Enderby Island, Auckland Islands, 2013-18.</title>
        <authorList>
            <person name="Michael S.A."/>
            <person name="Hayman D.T.S."/>
            <person name="Gray R."/>
            <person name="Zhang J."/>
            <person name="Rogers L."/>
            <person name="Roe W.D."/>
        </authorList>
    </citation>
    <scope>NUCLEOTIDE SEQUENCE [LARGE SCALE GENOMIC DNA]</scope>
    <source>
        <strain evidence="6 7">SM868</strain>
    </source>
</reference>
<dbReference type="InterPro" id="IPR036390">
    <property type="entry name" value="WH_DNA-bd_sf"/>
</dbReference>
<dbReference type="PANTHER" id="PTHR30419">
    <property type="entry name" value="HTH-TYPE TRANSCRIPTIONAL REGULATOR YBHD"/>
    <property type="match status" value="1"/>
</dbReference>
<keyword evidence="7" id="KW-1185">Reference proteome</keyword>
<dbReference type="Pfam" id="PF03466">
    <property type="entry name" value="LysR_substrate"/>
    <property type="match status" value="1"/>
</dbReference>
<dbReference type="SUPFAM" id="SSF53850">
    <property type="entry name" value="Periplasmic binding protein-like II"/>
    <property type="match status" value="1"/>
</dbReference>
<gene>
    <name evidence="6" type="ORF">GB996_10975</name>
</gene>
<dbReference type="InterPro" id="IPR050950">
    <property type="entry name" value="HTH-type_LysR_regulators"/>
</dbReference>
<dbReference type="EMBL" id="WFKQ01000013">
    <property type="protein sequence ID" value="MUG33304.1"/>
    <property type="molecule type" value="Genomic_DNA"/>
</dbReference>
<comment type="similarity">
    <text evidence="1">Belongs to the LysR transcriptional regulatory family.</text>
</comment>